<proteinExistence type="inferred from homology"/>
<evidence type="ECO:0000256" key="2">
    <source>
        <dbReference type="ARBA" id="ARBA00009975"/>
    </source>
</evidence>
<comment type="similarity">
    <text evidence="2 7">Belongs to the glucose-6-phosphate dehydrogenase family.</text>
</comment>
<dbReference type="SUPFAM" id="SSF51735">
    <property type="entry name" value="NAD(P)-binding Rossmann-fold domains"/>
    <property type="match status" value="1"/>
</dbReference>
<dbReference type="InterPro" id="IPR022675">
    <property type="entry name" value="G6P_DH_C"/>
</dbReference>
<dbReference type="Proteomes" id="UP001157126">
    <property type="component" value="Unassembled WGS sequence"/>
</dbReference>
<comment type="catalytic activity">
    <reaction evidence="7">
        <text>D-glucose 6-phosphate + NADP(+) = 6-phospho-D-glucono-1,5-lactone + NADPH + H(+)</text>
        <dbReference type="Rhea" id="RHEA:15841"/>
        <dbReference type="ChEBI" id="CHEBI:15378"/>
        <dbReference type="ChEBI" id="CHEBI:57783"/>
        <dbReference type="ChEBI" id="CHEBI:57955"/>
        <dbReference type="ChEBI" id="CHEBI:58349"/>
        <dbReference type="ChEBI" id="CHEBI:61548"/>
        <dbReference type="EC" id="1.1.1.49"/>
    </reaction>
</comment>
<dbReference type="NCBIfam" id="TIGR00871">
    <property type="entry name" value="zwf"/>
    <property type="match status" value="1"/>
</dbReference>
<keyword evidence="3 7" id="KW-0313">Glucose metabolism</keyword>
<evidence type="ECO:0000259" key="8">
    <source>
        <dbReference type="Pfam" id="PF00479"/>
    </source>
</evidence>
<evidence type="ECO:0000256" key="6">
    <source>
        <dbReference type="ARBA" id="ARBA00023277"/>
    </source>
</evidence>
<keyword evidence="11" id="KW-1185">Reference proteome</keyword>
<comment type="function">
    <text evidence="7">Catalyzes the oxidation of glucose 6-phosphate to 6-phosphogluconolactone.</text>
</comment>
<feature type="binding site" evidence="7">
    <location>
        <position position="68"/>
    </location>
    <ligand>
        <name>NADP(+)</name>
        <dbReference type="ChEBI" id="CHEBI:58349"/>
    </ligand>
</feature>
<feature type="domain" description="Glucose-6-phosphate dehydrogenase NAD-binding" evidence="8">
    <location>
        <begin position="31"/>
        <end position="220"/>
    </location>
</feature>
<feature type="domain" description="Glucose-6-phosphate dehydrogenase C-terminal" evidence="9">
    <location>
        <begin position="222"/>
        <end position="518"/>
    </location>
</feature>
<evidence type="ECO:0000313" key="10">
    <source>
        <dbReference type="EMBL" id="GMA39493.1"/>
    </source>
</evidence>
<dbReference type="Gene3D" id="3.40.50.720">
    <property type="entry name" value="NAD(P)-binding Rossmann-like Domain"/>
    <property type="match status" value="1"/>
</dbReference>
<dbReference type="PROSITE" id="PS00069">
    <property type="entry name" value="G6P_DEHYDROGENASE"/>
    <property type="match status" value="1"/>
</dbReference>
<feature type="binding site" evidence="7">
    <location>
        <position position="249"/>
    </location>
    <ligand>
        <name>substrate</name>
    </ligand>
</feature>
<evidence type="ECO:0000256" key="1">
    <source>
        <dbReference type="ARBA" id="ARBA00004937"/>
    </source>
</evidence>
<dbReference type="Pfam" id="PF02781">
    <property type="entry name" value="G6PD_C"/>
    <property type="match status" value="1"/>
</dbReference>
<gene>
    <name evidence="10" type="primary">zwf_1</name>
    <name evidence="7" type="synonym">zwf</name>
    <name evidence="10" type="ORF">GCM10025883_15380</name>
</gene>
<comment type="caution">
    <text evidence="7">Lacks conserved residue(s) required for the propagation of feature annotation.</text>
</comment>
<dbReference type="InterPro" id="IPR019796">
    <property type="entry name" value="G6P_DH_AS"/>
</dbReference>
<feature type="binding site" evidence="7">
    <location>
        <position position="181"/>
    </location>
    <ligand>
        <name>NADP(+)</name>
        <dbReference type="ChEBI" id="CHEBI:58349"/>
    </ligand>
</feature>
<evidence type="ECO:0000256" key="3">
    <source>
        <dbReference type="ARBA" id="ARBA00022526"/>
    </source>
</evidence>
<dbReference type="PIRSF" id="PIRSF000110">
    <property type="entry name" value="G6PD"/>
    <property type="match status" value="1"/>
</dbReference>
<keyword evidence="6 7" id="KW-0119">Carbohydrate metabolism</keyword>
<organism evidence="10 11">
    <name type="scientific">Mobilicoccus caccae</name>
    <dbReference type="NCBI Taxonomy" id="1859295"/>
    <lineage>
        <taxon>Bacteria</taxon>
        <taxon>Bacillati</taxon>
        <taxon>Actinomycetota</taxon>
        <taxon>Actinomycetes</taxon>
        <taxon>Micrococcales</taxon>
        <taxon>Dermatophilaceae</taxon>
        <taxon>Mobilicoccus</taxon>
    </lineage>
</organism>
<dbReference type="SUPFAM" id="SSF55347">
    <property type="entry name" value="Glyceraldehyde-3-phosphate dehydrogenase-like, C-terminal domain"/>
    <property type="match status" value="1"/>
</dbReference>
<dbReference type="PANTHER" id="PTHR23429:SF0">
    <property type="entry name" value="GLUCOSE-6-PHOSPHATE 1-DEHYDROGENASE"/>
    <property type="match status" value="1"/>
</dbReference>
<feature type="active site" description="Proton acceptor" evidence="7">
    <location>
        <position position="273"/>
    </location>
</feature>
<evidence type="ECO:0000256" key="7">
    <source>
        <dbReference type="HAMAP-Rule" id="MF_00966"/>
    </source>
</evidence>
<dbReference type="Gene3D" id="3.30.360.10">
    <property type="entry name" value="Dihydrodipicolinate Reductase, domain 2"/>
    <property type="match status" value="1"/>
</dbReference>
<dbReference type="PANTHER" id="PTHR23429">
    <property type="entry name" value="GLUCOSE-6-PHOSPHATE 1-DEHYDROGENASE G6PD"/>
    <property type="match status" value="1"/>
</dbReference>
<dbReference type="HAMAP" id="MF_00966">
    <property type="entry name" value="G6PD"/>
    <property type="match status" value="1"/>
</dbReference>
<protein>
    <recommendedName>
        <fullName evidence="7">Glucose-6-phosphate 1-dehydrogenase</fullName>
        <shortName evidence="7">G6PD</shortName>
        <ecNumber evidence="7">1.1.1.49</ecNumber>
    </recommendedName>
</protein>
<dbReference type="InterPro" id="IPR022674">
    <property type="entry name" value="G6P_DH_NAD-bd"/>
</dbReference>
<dbReference type="InterPro" id="IPR001282">
    <property type="entry name" value="G6P_DH"/>
</dbReference>
<dbReference type="PRINTS" id="PR00079">
    <property type="entry name" value="G6PDHDRGNASE"/>
</dbReference>
<comment type="caution">
    <text evidence="10">The sequence shown here is derived from an EMBL/GenBank/DDBJ whole genome shotgun (WGS) entry which is preliminary data.</text>
</comment>
<feature type="binding site" evidence="7">
    <location>
        <position position="215"/>
    </location>
    <ligand>
        <name>substrate</name>
    </ligand>
</feature>
<dbReference type="InterPro" id="IPR036291">
    <property type="entry name" value="NAD(P)-bd_dom_sf"/>
</dbReference>
<keyword evidence="4 7" id="KW-0521">NADP</keyword>
<evidence type="ECO:0000313" key="11">
    <source>
        <dbReference type="Proteomes" id="UP001157126"/>
    </source>
</evidence>
<dbReference type="EMBL" id="BSUO01000001">
    <property type="protein sequence ID" value="GMA39493.1"/>
    <property type="molecule type" value="Genomic_DNA"/>
</dbReference>
<feature type="binding site" evidence="7">
    <location>
        <position position="371"/>
    </location>
    <ligand>
        <name>substrate</name>
    </ligand>
</feature>
<dbReference type="RefSeq" id="WP_284303395.1">
    <property type="nucleotide sequence ID" value="NZ_BSUO01000001.1"/>
</dbReference>
<evidence type="ECO:0000259" key="9">
    <source>
        <dbReference type="Pfam" id="PF02781"/>
    </source>
</evidence>
<comment type="pathway">
    <text evidence="1 7">Carbohydrate degradation; pentose phosphate pathway; D-ribulose 5-phosphate from D-glucose 6-phosphate (oxidative stage): step 1/3.</text>
</comment>
<sequence>MSPARIARGHNPLRAPDDLRLPRIAGPCAVVLFGVTGDLARKKLLPAIYDLAGRGLLPAGFSLVGFGRRPWSDEDFTEYVREAVEGHARTPFSEEVWQELADGLRFVSGAFDDDEAFDTLTATLAEVEESRGTGGNHAFYLSIPPNAFPVVCRQLQRSGLAGDGRDASEADGPWRRVVIEKPFGHDLASARELNDIVEGVFPPDAIFRIDHYLGKETVQNILALRFANQMFEPLWNANHVDHVQITMAEDIGIGGRAGYYDGIGAARDVIQNHLLQLLALTAMEEPLSFGAEHLRAEKQKVLEATRLAGPVAKATARGVYGPGWQGGEPVPGYAEEEGVSASSTTETYAALALAVDTRRWAGVPFYLRTGKRLAKRVTEVAVVFKPAPHHPFGADATEELGANAVVIRIQPDEGVTIRFGAKVPGAAFEVRDVSMDFGYGRSFMQSSPEAYERLILDVLLGDPPLFPRHEEVESSWRILDPVTAAWQRSGTKPERYAAGGWGPSSADELLARDGRSWRLP</sequence>
<evidence type="ECO:0000256" key="5">
    <source>
        <dbReference type="ARBA" id="ARBA00023002"/>
    </source>
</evidence>
<feature type="binding site" evidence="7">
    <location>
        <position position="268"/>
    </location>
    <ligand>
        <name>substrate</name>
    </ligand>
</feature>
<keyword evidence="5 7" id="KW-0560">Oxidoreductase</keyword>
<dbReference type="EC" id="1.1.1.49" evidence="7"/>
<name>A0ABQ6IQE6_9MICO</name>
<evidence type="ECO:0000256" key="4">
    <source>
        <dbReference type="ARBA" id="ARBA00022857"/>
    </source>
</evidence>
<accession>A0ABQ6IQE6</accession>
<dbReference type="Pfam" id="PF00479">
    <property type="entry name" value="G6PD_N"/>
    <property type="match status" value="1"/>
</dbReference>
<reference evidence="11" key="1">
    <citation type="journal article" date="2019" name="Int. J. Syst. Evol. Microbiol.">
        <title>The Global Catalogue of Microorganisms (GCM) 10K type strain sequencing project: providing services to taxonomists for standard genome sequencing and annotation.</title>
        <authorList>
            <consortium name="The Broad Institute Genomics Platform"/>
            <consortium name="The Broad Institute Genome Sequencing Center for Infectious Disease"/>
            <person name="Wu L."/>
            <person name="Ma J."/>
        </authorList>
    </citation>
    <scope>NUCLEOTIDE SEQUENCE [LARGE SCALE GENOMIC DNA]</scope>
    <source>
        <strain evidence="11">NBRC 113072</strain>
    </source>
</reference>
<feature type="binding site" evidence="7">
    <location>
        <position position="211"/>
    </location>
    <ligand>
        <name>substrate</name>
    </ligand>
</feature>